<dbReference type="EMBL" id="BK032832">
    <property type="protein sequence ID" value="DAF63075.1"/>
    <property type="molecule type" value="Genomic_DNA"/>
</dbReference>
<protein>
    <submittedName>
        <fullName evidence="1">Uncharacterized protein</fullName>
    </submittedName>
</protein>
<organism evidence="1">
    <name type="scientific">Myoviridae sp. ct9dX1</name>
    <dbReference type="NCBI Taxonomy" id="2827665"/>
    <lineage>
        <taxon>Viruses</taxon>
        <taxon>Duplodnaviria</taxon>
        <taxon>Heunggongvirae</taxon>
        <taxon>Uroviricota</taxon>
        <taxon>Caudoviricetes</taxon>
    </lineage>
</organism>
<name>A0A8S5TJ38_9CAUD</name>
<sequence length="42" mass="4761">MTELKLGLVNLVDLLKINALLDMEADIQRYAAEHPKKDGDEH</sequence>
<accession>A0A8S5TJ38</accession>
<evidence type="ECO:0000313" key="1">
    <source>
        <dbReference type="EMBL" id="DAF63075.1"/>
    </source>
</evidence>
<reference evidence="1" key="1">
    <citation type="journal article" date="2021" name="Proc. Natl. Acad. Sci. U.S.A.">
        <title>A Catalog of Tens of Thousands of Viruses from Human Metagenomes Reveals Hidden Associations with Chronic Diseases.</title>
        <authorList>
            <person name="Tisza M.J."/>
            <person name="Buck C.B."/>
        </authorList>
    </citation>
    <scope>NUCLEOTIDE SEQUENCE</scope>
    <source>
        <strain evidence="1">Ct9dX1</strain>
    </source>
</reference>
<proteinExistence type="predicted"/>